<dbReference type="RefSeq" id="WP_378228924.1">
    <property type="nucleotide sequence ID" value="NZ_JBHSLL010000023.1"/>
</dbReference>
<proteinExistence type="predicted"/>
<dbReference type="Pfam" id="PF14345">
    <property type="entry name" value="GDYXXLXY"/>
    <property type="match status" value="1"/>
</dbReference>
<gene>
    <name evidence="1" type="ORF">ACFPLB_08490</name>
</gene>
<dbReference type="InterPro" id="IPR025833">
    <property type="entry name" value="GDYXXLXY"/>
</dbReference>
<accession>A0ABW0GWE8</accession>
<dbReference type="EMBL" id="JBHSLL010000023">
    <property type="protein sequence ID" value="MFC5386002.1"/>
    <property type="molecule type" value="Genomic_DNA"/>
</dbReference>
<organism evidence="1 2">
    <name type="scientific">Aquamicrobium segne</name>
    <dbReference type="NCBI Taxonomy" id="469547"/>
    <lineage>
        <taxon>Bacteria</taxon>
        <taxon>Pseudomonadati</taxon>
        <taxon>Pseudomonadota</taxon>
        <taxon>Alphaproteobacteria</taxon>
        <taxon>Hyphomicrobiales</taxon>
        <taxon>Phyllobacteriaceae</taxon>
        <taxon>Aquamicrobium</taxon>
    </lineage>
</organism>
<dbReference type="Proteomes" id="UP001596016">
    <property type="component" value="Unassembled WGS sequence"/>
</dbReference>
<reference evidence="2" key="1">
    <citation type="journal article" date="2019" name="Int. J. Syst. Evol. Microbiol.">
        <title>The Global Catalogue of Microorganisms (GCM) 10K type strain sequencing project: providing services to taxonomists for standard genome sequencing and annotation.</title>
        <authorList>
            <consortium name="The Broad Institute Genomics Platform"/>
            <consortium name="The Broad Institute Genome Sequencing Center for Infectious Disease"/>
            <person name="Wu L."/>
            <person name="Ma J."/>
        </authorList>
    </citation>
    <scope>NUCLEOTIDE SEQUENCE [LARGE SCALE GENOMIC DNA]</scope>
    <source>
        <strain evidence="2">CGMCC 4.1415</strain>
    </source>
</reference>
<comment type="caution">
    <text evidence="1">The sequence shown here is derived from an EMBL/GenBank/DDBJ whole genome shotgun (WGS) entry which is preliminary data.</text>
</comment>
<sequence length="194" mass="21878">MRSGQKLVWAALFLALLQAGFLGWMIVSRAAVLRDGREVVLKVEPIDPRDLLRGDYVILNYDISWIPLAMIVDQDELRSRMDGPGKMTVRLGQNADGYWQAKNAWIGNAPSSAPGKDEVDIVGRFSALNRLYSREVRVTYGIERYYLPEGEGRAIERDMRIRDFSVRVAVAASGQAQIKALMDEGKVLFEEPLY</sequence>
<evidence type="ECO:0000313" key="2">
    <source>
        <dbReference type="Proteomes" id="UP001596016"/>
    </source>
</evidence>
<evidence type="ECO:0000313" key="1">
    <source>
        <dbReference type="EMBL" id="MFC5386002.1"/>
    </source>
</evidence>
<name>A0ABW0GWE8_9HYPH</name>
<protein>
    <submittedName>
        <fullName evidence="1">GDYXXLXY domain-containing protein</fullName>
    </submittedName>
</protein>
<keyword evidence="2" id="KW-1185">Reference proteome</keyword>